<name>A0A024TYD5_9STRA</name>
<dbReference type="PANTHER" id="PTHR12461:SF105">
    <property type="entry name" value="HYPOXIA-INDUCIBLE FACTOR 1-ALPHA INHIBITOR"/>
    <property type="match status" value="1"/>
</dbReference>
<proteinExistence type="predicted"/>
<gene>
    <name evidence="2" type="ORF">H310_09045</name>
</gene>
<evidence type="ECO:0000313" key="2">
    <source>
        <dbReference type="EMBL" id="ETV98352.1"/>
    </source>
</evidence>
<sequence>MSRLQRGLGGGAAVVATLLVAIALHQWHAPPPASRGIPSMEWHDAILPVLLTARAPVLLVHSPTDQWNTSLWTLDHVLSCLKRKTVEVHAASPPVFKHYDPNLELSAKFPPPFRTFYTDATHLHTLLTSATVEKQDAAPPPTGYYVNGELKLLAPQLARDISPTLPFALPSASSTIFVKLWIGGPRVVANLHYDATHNIFHQVHGQKTFTLFPPDAFDSLYVHSRLHPSHRQSLLDLSQPDADLLARFPRYRQAFSKRVDVTLQPGETMYLPPFWFHCVLTTTPSISVNVWSHSRELALLESLLENAMPYLVRFEANGWIHNVATHLFALQLYVGDLLGRVFPRPRDWIAMHLDTLDRSLDDGQTWPRHQFECGVAPHRIARHMQTAMMAFVDATMAATFDKMPTNASKAILMTSFVESLAAHVIDPVYVASFLHSCVATDPAHKTSD</sequence>
<dbReference type="InterPro" id="IPR003347">
    <property type="entry name" value="JmjC_dom"/>
</dbReference>
<dbReference type="InterPro" id="IPR041667">
    <property type="entry name" value="Cupin_8"/>
</dbReference>
<dbReference type="eggNOG" id="KOG2132">
    <property type="taxonomic scope" value="Eukaryota"/>
</dbReference>
<dbReference type="VEuPathDB" id="FungiDB:H310_09045"/>
<dbReference type="SUPFAM" id="SSF51197">
    <property type="entry name" value="Clavaminate synthase-like"/>
    <property type="match status" value="1"/>
</dbReference>
<dbReference type="AlphaFoldDB" id="A0A024TYD5"/>
<dbReference type="PROSITE" id="PS51184">
    <property type="entry name" value="JMJC"/>
    <property type="match status" value="1"/>
</dbReference>
<dbReference type="RefSeq" id="XP_008873227.1">
    <property type="nucleotide sequence ID" value="XM_008875005.1"/>
</dbReference>
<dbReference type="Gene3D" id="2.60.120.10">
    <property type="entry name" value="Jelly Rolls"/>
    <property type="match status" value="1"/>
</dbReference>
<evidence type="ECO:0000259" key="1">
    <source>
        <dbReference type="PROSITE" id="PS51184"/>
    </source>
</evidence>
<feature type="domain" description="JmjC" evidence="1">
    <location>
        <begin position="136"/>
        <end position="307"/>
    </location>
</feature>
<dbReference type="EMBL" id="KI913970">
    <property type="protein sequence ID" value="ETV98352.1"/>
    <property type="molecule type" value="Genomic_DNA"/>
</dbReference>
<dbReference type="OrthoDB" id="415358at2759"/>
<reference evidence="2" key="1">
    <citation type="submission" date="2013-12" db="EMBL/GenBank/DDBJ databases">
        <title>The Genome Sequence of Aphanomyces invadans NJM9701.</title>
        <authorList>
            <consortium name="The Broad Institute Genomics Platform"/>
            <person name="Russ C."/>
            <person name="Tyler B."/>
            <person name="van West P."/>
            <person name="Dieguez-Uribeondo J."/>
            <person name="Young S.K."/>
            <person name="Zeng Q."/>
            <person name="Gargeya S."/>
            <person name="Fitzgerald M."/>
            <person name="Abouelleil A."/>
            <person name="Alvarado L."/>
            <person name="Chapman S.B."/>
            <person name="Gainer-Dewar J."/>
            <person name="Goldberg J."/>
            <person name="Griggs A."/>
            <person name="Gujja S."/>
            <person name="Hansen M."/>
            <person name="Howarth C."/>
            <person name="Imamovic A."/>
            <person name="Ireland A."/>
            <person name="Larimer J."/>
            <person name="McCowan C."/>
            <person name="Murphy C."/>
            <person name="Pearson M."/>
            <person name="Poon T.W."/>
            <person name="Priest M."/>
            <person name="Roberts A."/>
            <person name="Saif S."/>
            <person name="Shea T."/>
            <person name="Sykes S."/>
            <person name="Wortman J."/>
            <person name="Nusbaum C."/>
            <person name="Birren B."/>
        </authorList>
    </citation>
    <scope>NUCLEOTIDE SEQUENCE [LARGE SCALE GENOMIC DNA]</scope>
    <source>
        <strain evidence="2">NJM9701</strain>
    </source>
</reference>
<dbReference type="SMART" id="SM00558">
    <property type="entry name" value="JmjC"/>
    <property type="match status" value="1"/>
</dbReference>
<dbReference type="PANTHER" id="PTHR12461">
    <property type="entry name" value="HYPOXIA-INDUCIBLE FACTOR 1 ALPHA INHIBITOR-RELATED"/>
    <property type="match status" value="1"/>
</dbReference>
<dbReference type="Pfam" id="PF13621">
    <property type="entry name" value="Cupin_8"/>
    <property type="match status" value="1"/>
</dbReference>
<accession>A0A024TYD5</accession>
<dbReference type="GeneID" id="20086095"/>
<dbReference type="InterPro" id="IPR014710">
    <property type="entry name" value="RmlC-like_jellyroll"/>
</dbReference>
<protein>
    <recommendedName>
        <fullName evidence="1">JmjC domain-containing protein</fullName>
    </recommendedName>
</protein>
<organism evidence="2">
    <name type="scientific">Aphanomyces invadans</name>
    <dbReference type="NCBI Taxonomy" id="157072"/>
    <lineage>
        <taxon>Eukaryota</taxon>
        <taxon>Sar</taxon>
        <taxon>Stramenopiles</taxon>
        <taxon>Oomycota</taxon>
        <taxon>Saprolegniomycetes</taxon>
        <taxon>Saprolegniales</taxon>
        <taxon>Verrucalvaceae</taxon>
        <taxon>Aphanomyces</taxon>
    </lineage>
</organism>